<dbReference type="Gene3D" id="1.25.40.880">
    <property type="entry name" value="Alkyl sulfatase, dimerisation domain"/>
    <property type="match status" value="1"/>
</dbReference>
<dbReference type="GO" id="GO:0018741">
    <property type="term" value="F:linear primary-alkylsulfatase activity"/>
    <property type="evidence" value="ECO:0007669"/>
    <property type="project" value="UniProtKB-EC"/>
</dbReference>
<comment type="similarity">
    <text evidence="5">Belongs to the metallo-beta-lactamase superfamily. Type III sulfatase family.</text>
</comment>
<dbReference type="GO" id="GO:0046983">
    <property type="term" value="F:protein dimerization activity"/>
    <property type="evidence" value="ECO:0007669"/>
    <property type="project" value="InterPro"/>
</dbReference>
<dbReference type="SUPFAM" id="SSF55718">
    <property type="entry name" value="SCP-like"/>
    <property type="match status" value="1"/>
</dbReference>
<dbReference type="AlphaFoldDB" id="A8PMF9"/>
<evidence type="ECO:0000256" key="4">
    <source>
        <dbReference type="ARBA" id="ARBA00022833"/>
    </source>
</evidence>
<evidence type="ECO:0000256" key="3">
    <source>
        <dbReference type="ARBA" id="ARBA00022801"/>
    </source>
</evidence>
<evidence type="ECO:0000256" key="8">
    <source>
        <dbReference type="ARBA" id="ARBA00075789"/>
    </source>
</evidence>
<reference evidence="11" key="1">
    <citation type="submission" date="2006-04" db="EMBL/GenBank/DDBJ databases">
        <authorList>
            <person name="Seshadri R."/>
            <person name="Federici B.A."/>
        </authorList>
    </citation>
    <scope>NUCLEOTIDE SEQUENCE [LARGE SCALE GENOMIC DNA]</scope>
</reference>
<evidence type="ECO:0000256" key="5">
    <source>
        <dbReference type="ARBA" id="ARBA00033751"/>
    </source>
</evidence>
<gene>
    <name evidence="11" type="ORF">RICGR_0715</name>
</gene>
<accession>A8PMF9</accession>
<evidence type="ECO:0000256" key="9">
    <source>
        <dbReference type="SAM" id="SignalP"/>
    </source>
</evidence>
<keyword evidence="2" id="KW-0479">Metal-binding</keyword>
<organism evidence="11 12">
    <name type="scientific">Rickettsiella grylli</name>
    <dbReference type="NCBI Taxonomy" id="59196"/>
    <lineage>
        <taxon>Bacteria</taxon>
        <taxon>Pseudomonadati</taxon>
        <taxon>Pseudomonadota</taxon>
        <taxon>Gammaproteobacteria</taxon>
        <taxon>Legionellales</taxon>
        <taxon>Coxiellaceae</taxon>
        <taxon>Rickettsiella</taxon>
    </lineage>
</organism>
<dbReference type="FunFam" id="3.60.15.30:FF:000001">
    <property type="entry name" value="Alkyl/aryl-sulfatase BDS1"/>
    <property type="match status" value="1"/>
</dbReference>
<proteinExistence type="inferred from homology"/>
<protein>
    <recommendedName>
        <fullName evidence="7">Linear primary-alkylsulfatase</fullName>
        <ecNumber evidence="6">3.1.6.21</ecNumber>
    </recommendedName>
    <alternativeName>
        <fullName evidence="8">Type III linear primary-alkylsulfatase</fullName>
    </alternativeName>
</protein>
<dbReference type="CDD" id="cd07710">
    <property type="entry name" value="arylsulfatase_Sdsa1-like_MBL-fold"/>
    <property type="match status" value="1"/>
</dbReference>
<dbReference type="InterPro" id="IPR036527">
    <property type="entry name" value="SCP2_sterol-bd_dom_sf"/>
</dbReference>
<evidence type="ECO:0000256" key="7">
    <source>
        <dbReference type="ARBA" id="ARBA00068034"/>
    </source>
</evidence>
<dbReference type="Proteomes" id="UP000054075">
    <property type="component" value="Unassembled WGS sequence"/>
</dbReference>
<keyword evidence="12" id="KW-1185">Reference proteome</keyword>
<dbReference type="STRING" id="59196.RICGR_0715"/>
<dbReference type="InterPro" id="IPR036866">
    <property type="entry name" value="RibonucZ/Hydroxyglut_hydro"/>
</dbReference>
<dbReference type="FunFam" id="1.25.40.880:FF:000001">
    <property type="entry name" value="SDS hydrolase SdsA1"/>
    <property type="match status" value="1"/>
</dbReference>
<dbReference type="InterPro" id="IPR044097">
    <property type="entry name" value="Bds1/SdsA1_MBL-fold"/>
</dbReference>
<dbReference type="eggNOG" id="COG2015">
    <property type="taxonomic scope" value="Bacteria"/>
</dbReference>
<feature type="chain" id="PRO_5002726983" description="Linear primary-alkylsulfatase" evidence="9">
    <location>
        <begin position="20"/>
        <end position="654"/>
    </location>
</feature>
<dbReference type="OrthoDB" id="9815874at2"/>
<dbReference type="InterPro" id="IPR029228">
    <property type="entry name" value="Alkyl_sulf_dimr"/>
</dbReference>
<evidence type="ECO:0000313" key="11">
    <source>
        <dbReference type="EMBL" id="EDP46015.1"/>
    </source>
</evidence>
<reference evidence="11" key="2">
    <citation type="submission" date="2007-10" db="EMBL/GenBank/DDBJ databases">
        <authorList>
            <person name="Myers G.S."/>
        </authorList>
    </citation>
    <scope>NUCLEOTIDE SEQUENCE [LARGE SCALE GENOMIC DNA]</scope>
</reference>
<dbReference type="GO" id="GO:0018909">
    <property type="term" value="P:dodecyl sulfate metabolic process"/>
    <property type="evidence" value="ECO:0007669"/>
    <property type="project" value="InterPro"/>
</dbReference>
<evidence type="ECO:0000313" key="12">
    <source>
        <dbReference type="Proteomes" id="UP000054075"/>
    </source>
</evidence>
<dbReference type="Pfam" id="PF00753">
    <property type="entry name" value="Lactamase_B"/>
    <property type="match status" value="1"/>
</dbReference>
<evidence type="ECO:0000256" key="6">
    <source>
        <dbReference type="ARBA" id="ARBA00066568"/>
    </source>
</evidence>
<dbReference type="Pfam" id="PF14864">
    <property type="entry name" value="Alkyl_sulf_C"/>
    <property type="match status" value="1"/>
</dbReference>
<evidence type="ECO:0000256" key="1">
    <source>
        <dbReference type="ARBA" id="ARBA00001947"/>
    </source>
</evidence>
<keyword evidence="3 11" id="KW-0378">Hydrolase</keyword>
<dbReference type="Gene3D" id="3.60.15.30">
    <property type="entry name" value="Metallo-beta-lactamase domain"/>
    <property type="match status" value="1"/>
</dbReference>
<keyword evidence="4" id="KW-0862">Zinc</keyword>
<dbReference type="InterPro" id="IPR001279">
    <property type="entry name" value="Metallo-B-lactamas"/>
</dbReference>
<dbReference type="RefSeq" id="WP_006035002.1">
    <property type="nucleotide sequence ID" value="NZ_AAQJ02000001.1"/>
</dbReference>
<dbReference type="InterPro" id="IPR029229">
    <property type="entry name" value="Alkyl_sulf_C"/>
</dbReference>
<sequence length="654" mass="74330">MFWKMIPFFLLVLGLNVYADDLTPKAASQFTKSANQSFLNKLPFHNKKAFDDAKAHFIGNAPDLEIKNKHGQVIWSMKNYAFIPASFQAPSTVNPSLWHQARLNMNYGLYHVKDNIYQVRGYDLSNMDIIEGREGLIIIDPLLTEETANAALALYYQHRPKKPVIAVIYTHSHADHYGGVKGIVTPESVANGKVKIIAPEGFLSAAVSENVYAGNAMSRRATYMYGALLPKSETGQIDAGLGKTISLGNISLIPPTDVIRKTGEKRMIDGVEMVFQMAPHTEAPAEMLIYFPKQRALCMAEDATHTLHNLYTLRGAQVRDPASWWKTINEAIERWGNQSDVVFAQHHWPMWGSENIVNYLKKQRDLYKYIHDQTLHMINQGYTLTEVGNRLTLPPSLASEWYNRGYYGSVSHNAKAVYQRYIGWYDSNPAHLNPLSPAEAGKRYVEFMGGEEAVIHKAREYYQKGEYRWVAEVLNHVVFANPNNKAARYLEADAFEQLGYQSENATWRNEYLMGAYELRHGVPHVAGTETASPDTLRAMPIEMYLDFMGIRLNSHKAEGKKFKINLNLTDKNQSYALEIDHSVLIYTPNKHFKDADVSLNLKRSTFDKLTLKQENMMHDISTGDIQLEGNQQKLDAFMNLFDNFPPMFNIITPN</sequence>
<keyword evidence="9" id="KW-0732">Signal</keyword>
<dbReference type="Pfam" id="PF14863">
    <property type="entry name" value="Alkyl_sulf_dimr"/>
    <property type="match status" value="1"/>
</dbReference>
<dbReference type="PANTHER" id="PTHR43223:SF1">
    <property type="entry name" value="ALKYL_ARYL-SULFATASE BDS1"/>
    <property type="match status" value="1"/>
</dbReference>
<evidence type="ECO:0000256" key="2">
    <source>
        <dbReference type="ARBA" id="ARBA00022723"/>
    </source>
</evidence>
<dbReference type="EMBL" id="AAQJ02000001">
    <property type="protein sequence ID" value="EDP46015.1"/>
    <property type="molecule type" value="Genomic_DNA"/>
</dbReference>
<comment type="cofactor">
    <cofactor evidence="1">
        <name>Zn(2+)</name>
        <dbReference type="ChEBI" id="CHEBI:29105"/>
    </cofactor>
</comment>
<dbReference type="EC" id="3.1.6.21" evidence="6"/>
<dbReference type="InterPro" id="IPR038536">
    <property type="entry name" value="Alkyl/aryl-sulf_dimr_sf"/>
</dbReference>
<name>A8PMF9_9COXI</name>
<dbReference type="PANTHER" id="PTHR43223">
    <property type="entry name" value="ALKYL/ARYL-SULFATASE"/>
    <property type="match status" value="1"/>
</dbReference>
<feature type="domain" description="Metallo-beta-lactamase" evidence="10">
    <location>
        <begin position="124"/>
        <end position="346"/>
    </location>
</feature>
<evidence type="ECO:0000259" key="10">
    <source>
        <dbReference type="SMART" id="SM00849"/>
    </source>
</evidence>
<dbReference type="GO" id="GO:0046872">
    <property type="term" value="F:metal ion binding"/>
    <property type="evidence" value="ECO:0007669"/>
    <property type="project" value="UniProtKB-KW"/>
</dbReference>
<comment type="caution">
    <text evidence="11">The sequence shown here is derived from an EMBL/GenBank/DDBJ whole genome shotgun (WGS) entry which is preliminary data.</text>
</comment>
<dbReference type="InterPro" id="IPR052195">
    <property type="entry name" value="Bact_Alkyl/Aryl-Sulfatase"/>
</dbReference>
<dbReference type="SUPFAM" id="SSF56281">
    <property type="entry name" value="Metallo-hydrolase/oxidoreductase"/>
    <property type="match status" value="1"/>
</dbReference>
<feature type="signal peptide" evidence="9">
    <location>
        <begin position="1"/>
        <end position="19"/>
    </location>
</feature>
<dbReference type="SMART" id="SM00849">
    <property type="entry name" value="Lactamase_B"/>
    <property type="match status" value="1"/>
</dbReference>
<dbReference type="Gene3D" id="3.30.1050.10">
    <property type="entry name" value="SCP2 sterol-binding domain"/>
    <property type="match status" value="1"/>
</dbReference>